<dbReference type="GeneID" id="42178359"/>
<dbReference type="Pfam" id="PF19887">
    <property type="entry name" value="DUF6360"/>
    <property type="match status" value="1"/>
</dbReference>
<evidence type="ECO:0000313" key="2">
    <source>
        <dbReference type="Proteomes" id="UP000297053"/>
    </source>
</evidence>
<gene>
    <name evidence="1" type="ORF">E5139_05445</name>
</gene>
<dbReference type="RefSeq" id="WP_012807964.1">
    <property type="nucleotide sequence ID" value="NZ_CP039375.1"/>
</dbReference>
<evidence type="ECO:0000313" key="1">
    <source>
        <dbReference type="EMBL" id="QCD65111.1"/>
    </source>
</evidence>
<dbReference type="KEGG" id="halz:E5139_05445"/>
<proteinExistence type="predicted"/>
<dbReference type="Proteomes" id="UP000297053">
    <property type="component" value="Chromosome"/>
</dbReference>
<protein>
    <submittedName>
        <fullName evidence="1">Uncharacterized protein</fullName>
    </submittedName>
</protein>
<accession>A0A4D6KGB7</accession>
<dbReference type="OMA" id="PRKNPDH"/>
<reference evidence="1 2" key="2">
    <citation type="submission" date="2019-04" db="EMBL/GenBank/DDBJ databases">
        <authorList>
            <person name="Yang S."/>
            <person name="Wei W."/>
        </authorList>
    </citation>
    <scope>NUCLEOTIDE SEQUENCE [LARGE SCALE GENOMIC DNA]</scope>
    <source>
        <strain evidence="2">ZP60</strain>
    </source>
</reference>
<dbReference type="EMBL" id="CP039375">
    <property type="protein sequence ID" value="QCD65111.1"/>
    <property type="molecule type" value="Genomic_DNA"/>
</dbReference>
<name>A0A4D6KGB7_9EURY</name>
<reference evidence="1 2" key="1">
    <citation type="submission" date="2019-04" db="EMBL/GenBank/DDBJ databases">
        <title>Complete genome sequence of Arthrobacter sp. ZXY-2 associated with effective atrazine degradation and salt adaptation.</title>
        <authorList>
            <person name="Zhao X."/>
        </authorList>
    </citation>
    <scope>NUCLEOTIDE SEQUENCE [LARGE SCALE GENOMIC DNA]</scope>
    <source>
        <strain evidence="2">ZP60</strain>
    </source>
</reference>
<sequence>MVDRIMRVNAYTTFDLLEGRVKGHGFDEDAYAVLNVSTDTREDPDAVEVQIEMDNTEVDAVEPHADTVSLSPAQAREMAAELEKYASKVDASEE</sequence>
<dbReference type="AlphaFoldDB" id="A0A4D6KGB7"/>
<organism evidence="1 2">
    <name type="scientific">Halomicrobium mukohataei</name>
    <dbReference type="NCBI Taxonomy" id="57705"/>
    <lineage>
        <taxon>Archaea</taxon>
        <taxon>Methanobacteriati</taxon>
        <taxon>Methanobacteriota</taxon>
        <taxon>Stenosarchaea group</taxon>
        <taxon>Halobacteria</taxon>
        <taxon>Halobacteriales</taxon>
        <taxon>Haloarculaceae</taxon>
        <taxon>Halomicrobium</taxon>
    </lineage>
</organism>
<dbReference type="InterPro" id="IPR045940">
    <property type="entry name" value="DUF6360"/>
</dbReference>